<sequence>MPNLLCIGDVMLDVVAVVPSAINYGSDTPSKISTHGGGAAGNVASWAQVSGAQTQVLARVGNDSAGTAVLSEFDRLGITYSHSIVPGARTGVVVILVDPTGERTMFPDSGANSGLTVNDLPSLDDFKAIYLSGYALQNAQSRPGVLAMIEKIREKNLPIFFDPATVGGMSQVKLEEILSWLPLMSTLLLNEEEAIFLTKESNIDACLDALLEFTPTVVIKKGSMGSVGKTRNGQLVSVAAIKSSMIDTTGAGDSYAGGFIASWLENRDLLHCMKSGSLVAGECVAIVGARPQVTTEI</sequence>
<evidence type="ECO:0000256" key="2">
    <source>
        <dbReference type="ARBA" id="ARBA00022777"/>
    </source>
</evidence>
<dbReference type="Gene3D" id="3.40.1190.20">
    <property type="match status" value="1"/>
</dbReference>
<feature type="domain" description="Carbohydrate kinase PfkB" evidence="3">
    <location>
        <begin position="1"/>
        <end position="291"/>
    </location>
</feature>
<protein>
    <submittedName>
        <fullName evidence="4">Unannotated protein</fullName>
    </submittedName>
</protein>
<gene>
    <name evidence="4" type="ORF">UFOPK2589_01132</name>
</gene>
<dbReference type="SUPFAM" id="SSF53613">
    <property type="entry name" value="Ribokinase-like"/>
    <property type="match status" value="1"/>
</dbReference>
<dbReference type="GO" id="GO:0016301">
    <property type="term" value="F:kinase activity"/>
    <property type="evidence" value="ECO:0007669"/>
    <property type="project" value="UniProtKB-KW"/>
</dbReference>
<accession>A0A6J6QCI5</accession>
<keyword evidence="1" id="KW-0808">Transferase</keyword>
<proteinExistence type="predicted"/>
<organism evidence="4">
    <name type="scientific">freshwater metagenome</name>
    <dbReference type="NCBI Taxonomy" id="449393"/>
    <lineage>
        <taxon>unclassified sequences</taxon>
        <taxon>metagenomes</taxon>
        <taxon>ecological metagenomes</taxon>
    </lineage>
</organism>
<reference evidence="4" key="1">
    <citation type="submission" date="2020-05" db="EMBL/GenBank/DDBJ databases">
        <authorList>
            <person name="Chiriac C."/>
            <person name="Salcher M."/>
            <person name="Ghai R."/>
            <person name="Kavagutti S V."/>
        </authorList>
    </citation>
    <scope>NUCLEOTIDE SEQUENCE</scope>
</reference>
<evidence type="ECO:0000313" key="4">
    <source>
        <dbReference type="EMBL" id="CAB4706895.1"/>
    </source>
</evidence>
<evidence type="ECO:0000256" key="1">
    <source>
        <dbReference type="ARBA" id="ARBA00022679"/>
    </source>
</evidence>
<dbReference type="PROSITE" id="PS00584">
    <property type="entry name" value="PFKB_KINASES_2"/>
    <property type="match status" value="1"/>
</dbReference>
<dbReference type="AlphaFoldDB" id="A0A6J6QCI5"/>
<keyword evidence="2" id="KW-0418">Kinase</keyword>
<dbReference type="EMBL" id="CAEZXT010000101">
    <property type="protein sequence ID" value="CAB4706895.1"/>
    <property type="molecule type" value="Genomic_DNA"/>
</dbReference>
<dbReference type="PANTHER" id="PTHR10584">
    <property type="entry name" value="SUGAR KINASE"/>
    <property type="match status" value="1"/>
</dbReference>
<dbReference type="Pfam" id="PF00294">
    <property type="entry name" value="PfkB"/>
    <property type="match status" value="1"/>
</dbReference>
<dbReference type="InterPro" id="IPR029056">
    <property type="entry name" value="Ribokinase-like"/>
</dbReference>
<dbReference type="InterPro" id="IPR011611">
    <property type="entry name" value="PfkB_dom"/>
</dbReference>
<dbReference type="PANTHER" id="PTHR10584:SF167">
    <property type="entry name" value="PFKB DOMAIN PROTEIN"/>
    <property type="match status" value="1"/>
</dbReference>
<dbReference type="InterPro" id="IPR002173">
    <property type="entry name" value="Carboh/pur_kinase_PfkB_CS"/>
</dbReference>
<name>A0A6J6QCI5_9ZZZZ</name>
<evidence type="ECO:0000259" key="3">
    <source>
        <dbReference type="Pfam" id="PF00294"/>
    </source>
</evidence>